<evidence type="ECO:0000256" key="7">
    <source>
        <dbReference type="SAM" id="SignalP"/>
    </source>
</evidence>
<keyword evidence="5" id="KW-0472">Membrane</keyword>
<protein>
    <submittedName>
        <fullName evidence="9">Nucleoside-binding protein</fullName>
    </submittedName>
</protein>
<dbReference type="PANTHER" id="PTHR34296">
    <property type="entry name" value="TRANSCRIPTIONAL ACTIVATOR PROTEIN MED"/>
    <property type="match status" value="1"/>
</dbReference>
<keyword evidence="6" id="KW-0449">Lipoprotein</keyword>
<dbReference type="GO" id="GO:0005886">
    <property type="term" value="C:plasma membrane"/>
    <property type="evidence" value="ECO:0007669"/>
    <property type="project" value="UniProtKB-SubCell"/>
</dbReference>
<accession>A0A1H9PP18</accession>
<dbReference type="CDD" id="cd06354">
    <property type="entry name" value="PBP1_PrnA-like"/>
    <property type="match status" value="1"/>
</dbReference>
<evidence type="ECO:0000256" key="6">
    <source>
        <dbReference type="ARBA" id="ARBA00023288"/>
    </source>
</evidence>
<dbReference type="InterPro" id="IPR050957">
    <property type="entry name" value="BMP_lipoprotein"/>
</dbReference>
<evidence type="ECO:0000256" key="1">
    <source>
        <dbReference type="ARBA" id="ARBA00004193"/>
    </source>
</evidence>
<name>A0A1H9PP18_9LACT</name>
<feature type="domain" description="ABC transporter substrate-binding protein PnrA-like" evidence="8">
    <location>
        <begin position="43"/>
        <end position="348"/>
    </location>
</feature>
<dbReference type="PANTHER" id="PTHR34296:SF2">
    <property type="entry name" value="ABC TRANSPORTER GUANOSINE-BINDING PROTEIN NUPN"/>
    <property type="match status" value="1"/>
</dbReference>
<dbReference type="InterPro" id="IPR028082">
    <property type="entry name" value="Peripla_BP_I"/>
</dbReference>
<dbReference type="PROSITE" id="PS51257">
    <property type="entry name" value="PROKAR_LIPOPROTEIN"/>
    <property type="match status" value="1"/>
</dbReference>
<dbReference type="EMBL" id="FOGF01000066">
    <property type="protein sequence ID" value="SER50076.1"/>
    <property type="molecule type" value="Genomic_DNA"/>
</dbReference>
<evidence type="ECO:0000256" key="3">
    <source>
        <dbReference type="ARBA" id="ARBA00022475"/>
    </source>
</evidence>
<dbReference type="STRING" id="137733.SAMN05421767_1661"/>
<dbReference type="InterPro" id="IPR003760">
    <property type="entry name" value="PnrA-like"/>
</dbReference>
<keyword evidence="10" id="KW-1185">Reference proteome</keyword>
<keyword evidence="4 7" id="KW-0732">Signal</keyword>
<dbReference type="OrthoDB" id="9784230at2"/>
<feature type="signal peptide" evidence="7">
    <location>
        <begin position="1"/>
        <end position="22"/>
    </location>
</feature>
<dbReference type="RefSeq" id="WP_089748042.1">
    <property type="nucleotide sequence ID" value="NZ_FOGF01000066.1"/>
</dbReference>
<evidence type="ECO:0000313" key="9">
    <source>
        <dbReference type="EMBL" id="SER50076.1"/>
    </source>
</evidence>
<dbReference type="Gene3D" id="3.40.50.2300">
    <property type="match status" value="2"/>
</dbReference>
<evidence type="ECO:0000259" key="8">
    <source>
        <dbReference type="Pfam" id="PF02608"/>
    </source>
</evidence>
<sequence length="352" mass="37013">MKTRKELALLALTVGASATLVACGSESGTDTPAPTTDDKPVTAVIVTDVGGVDDKSFNQGAWEGLTEWGKENGLEKGAEGYNYLQSNSDSDFIPNLNLAINSNYDMIFGVGYKLKDAIEEVAKNNPDAHFAIIDDSVELPNVASVTFKDHEASFLAGVAAAETTKTNKVGFIGGQHGVVIDRFEAGFVAGVKAVNPDIQVDVQYADSFSDAAKGKALADAMYANDVDVIFQAAGNAGTGVFTAAKEIVQADPAKNVWVVGVDRDQTEEGKVSDDRNVTLISTLKGVGTAVKNLSNDAVKGEFNGGKQLYLGLKEDGVGVSEGQISDEAKAKIKEFKEKIIAGEEVVPDKPAE</sequence>
<evidence type="ECO:0000256" key="2">
    <source>
        <dbReference type="ARBA" id="ARBA00008610"/>
    </source>
</evidence>
<gene>
    <name evidence="9" type="ORF">SAMN05421767_1661</name>
</gene>
<dbReference type="AlphaFoldDB" id="A0A1H9PP18"/>
<feature type="chain" id="PRO_5039098027" evidence="7">
    <location>
        <begin position="23"/>
        <end position="352"/>
    </location>
</feature>
<dbReference type="Pfam" id="PF02608">
    <property type="entry name" value="Bmp"/>
    <property type="match status" value="1"/>
</dbReference>
<evidence type="ECO:0000256" key="5">
    <source>
        <dbReference type="ARBA" id="ARBA00023136"/>
    </source>
</evidence>
<proteinExistence type="inferred from homology"/>
<reference evidence="9 10" key="1">
    <citation type="submission" date="2016-10" db="EMBL/GenBank/DDBJ databases">
        <authorList>
            <person name="de Groot N.N."/>
        </authorList>
    </citation>
    <scope>NUCLEOTIDE SEQUENCE [LARGE SCALE GENOMIC DNA]</scope>
    <source>
        <strain evidence="9 10">DSM 15827</strain>
    </source>
</reference>
<comment type="similarity">
    <text evidence="2">Belongs to the BMP lipoprotein family.</text>
</comment>
<comment type="subcellular location">
    <subcellularLocation>
        <location evidence="1">Cell membrane</location>
        <topology evidence="1">Lipid-anchor</topology>
    </subcellularLocation>
</comment>
<evidence type="ECO:0000256" key="4">
    <source>
        <dbReference type="ARBA" id="ARBA00022729"/>
    </source>
</evidence>
<keyword evidence="3" id="KW-1003">Cell membrane</keyword>
<dbReference type="SUPFAM" id="SSF53822">
    <property type="entry name" value="Periplasmic binding protein-like I"/>
    <property type="match status" value="1"/>
</dbReference>
<dbReference type="Proteomes" id="UP000198556">
    <property type="component" value="Unassembled WGS sequence"/>
</dbReference>
<organism evidence="9 10">
    <name type="scientific">Granulicatella balaenopterae</name>
    <dbReference type="NCBI Taxonomy" id="137733"/>
    <lineage>
        <taxon>Bacteria</taxon>
        <taxon>Bacillati</taxon>
        <taxon>Bacillota</taxon>
        <taxon>Bacilli</taxon>
        <taxon>Lactobacillales</taxon>
        <taxon>Carnobacteriaceae</taxon>
        <taxon>Granulicatella</taxon>
    </lineage>
</organism>
<evidence type="ECO:0000313" key="10">
    <source>
        <dbReference type="Proteomes" id="UP000198556"/>
    </source>
</evidence>